<evidence type="ECO:0000259" key="4">
    <source>
        <dbReference type="Pfam" id="PF20434"/>
    </source>
</evidence>
<dbReference type="InterPro" id="IPR050300">
    <property type="entry name" value="GDXG_lipolytic_enzyme"/>
</dbReference>
<gene>
    <name evidence="5" type="ORF">QBC42DRAFT_266569</name>
</gene>
<comment type="caution">
    <text evidence="5">The sequence shown here is derived from an EMBL/GenBank/DDBJ whole genome shotgun (WGS) entry which is preliminary data.</text>
</comment>
<dbReference type="PANTHER" id="PTHR48081">
    <property type="entry name" value="AB HYDROLASE SUPERFAMILY PROTEIN C4A8.06C"/>
    <property type="match status" value="1"/>
</dbReference>
<reference evidence="5" key="1">
    <citation type="journal article" date="2023" name="Mol. Phylogenet. Evol.">
        <title>Genome-scale phylogeny and comparative genomics of the fungal order Sordariales.</title>
        <authorList>
            <person name="Hensen N."/>
            <person name="Bonometti L."/>
            <person name="Westerberg I."/>
            <person name="Brannstrom I.O."/>
            <person name="Guillou S."/>
            <person name="Cros-Aarteil S."/>
            <person name="Calhoun S."/>
            <person name="Haridas S."/>
            <person name="Kuo A."/>
            <person name="Mondo S."/>
            <person name="Pangilinan J."/>
            <person name="Riley R."/>
            <person name="LaButti K."/>
            <person name="Andreopoulos B."/>
            <person name="Lipzen A."/>
            <person name="Chen C."/>
            <person name="Yan M."/>
            <person name="Daum C."/>
            <person name="Ng V."/>
            <person name="Clum A."/>
            <person name="Steindorff A."/>
            <person name="Ohm R.A."/>
            <person name="Martin F."/>
            <person name="Silar P."/>
            <person name="Natvig D.O."/>
            <person name="Lalanne C."/>
            <person name="Gautier V."/>
            <person name="Ament-Velasquez S.L."/>
            <person name="Kruys A."/>
            <person name="Hutchinson M.I."/>
            <person name="Powell A.J."/>
            <person name="Barry K."/>
            <person name="Miller A.N."/>
            <person name="Grigoriev I.V."/>
            <person name="Debuchy R."/>
            <person name="Gladieux P."/>
            <person name="Hiltunen Thoren M."/>
            <person name="Johannesson H."/>
        </authorList>
    </citation>
    <scope>NUCLEOTIDE SEQUENCE</scope>
    <source>
        <strain evidence="5">PSN324</strain>
    </source>
</reference>
<accession>A0AAV9HQI5</accession>
<feature type="domain" description="BD-FAE-like" evidence="4">
    <location>
        <begin position="42"/>
        <end position="187"/>
    </location>
</feature>
<feature type="domain" description="Peptidase S9 prolyl oligopeptidase catalytic" evidence="3">
    <location>
        <begin position="291"/>
        <end position="344"/>
    </location>
</feature>
<dbReference type="AlphaFoldDB" id="A0AAV9HQI5"/>
<dbReference type="InterPro" id="IPR029058">
    <property type="entry name" value="AB_hydrolase_fold"/>
</dbReference>
<evidence type="ECO:0000256" key="1">
    <source>
        <dbReference type="ARBA" id="ARBA00022801"/>
    </source>
</evidence>
<dbReference type="EMBL" id="MU864964">
    <property type="protein sequence ID" value="KAK4463017.1"/>
    <property type="molecule type" value="Genomic_DNA"/>
</dbReference>
<dbReference type="GO" id="GO:0016787">
    <property type="term" value="F:hydrolase activity"/>
    <property type="evidence" value="ECO:0007669"/>
    <property type="project" value="UniProtKB-KW"/>
</dbReference>
<name>A0AAV9HQI5_9PEZI</name>
<reference evidence="5" key="2">
    <citation type="submission" date="2023-06" db="EMBL/GenBank/DDBJ databases">
        <authorList>
            <consortium name="Lawrence Berkeley National Laboratory"/>
            <person name="Mondo S.J."/>
            <person name="Hensen N."/>
            <person name="Bonometti L."/>
            <person name="Westerberg I."/>
            <person name="Brannstrom I.O."/>
            <person name="Guillou S."/>
            <person name="Cros-Aarteil S."/>
            <person name="Calhoun S."/>
            <person name="Haridas S."/>
            <person name="Kuo A."/>
            <person name="Pangilinan J."/>
            <person name="Riley R."/>
            <person name="Labutti K."/>
            <person name="Andreopoulos B."/>
            <person name="Lipzen A."/>
            <person name="Chen C."/>
            <person name="Yanf M."/>
            <person name="Daum C."/>
            <person name="Ng V."/>
            <person name="Clum A."/>
            <person name="Steindorff A."/>
            <person name="Ohm R."/>
            <person name="Martin F."/>
            <person name="Silar P."/>
            <person name="Natvig D."/>
            <person name="Lalanne C."/>
            <person name="Gautier V."/>
            <person name="Ament-Velasquez S.L."/>
            <person name="Kruys A."/>
            <person name="Hutchinson M.I."/>
            <person name="Powell A.J."/>
            <person name="Barry K."/>
            <person name="Miller A.N."/>
            <person name="Grigoriev I.V."/>
            <person name="Debuchy R."/>
            <person name="Gladieux P."/>
            <person name="Thoren M.H."/>
            <person name="Johannesson H."/>
        </authorList>
    </citation>
    <scope>NUCLEOTIDE SEQUENCE</scope>
    <source>
        <strain evidence="5">PSN324</strain>
    </source>
</reference>
<dbReference type="Pfam" id="PF20434">
    <property type="entry name" value="BD-FAE"/>
    <property type="match status" value="1"/>
</dbReference>
<dbReference type="Pfam" id="PF00326">
    <property type="entry name" value="Peptidase_S9"/>
    <property type="match status" value="1"/>
</dbReference>
<proteinExistence type="predicted"/>
<keyword evidence="6" id="KW-1185">Reference proteome</keyword>
<dbReference type="SUPFAM" id="SSF53474">
    <property type="entry name" value="alpha/beta-Hydrolases"/>
    <property type="match status" value="1"/>
</dbReference>
<evidence type="ECO:0000259" key="3">
    <source>
        <dbReference type="Pfam" id="PF00326"/>
    </source>
</evidence>
<dbReference type="InterPro" id="IPR049492">
    <property type="entry name" value="BD-FAE-like_dom"/>
</dbReference>
<sequence length="372" mass="41226">MTMADESSLPPAAPPGFTDHSFASKSGTELGVRVWPANPPVDGPAPFVIWTHGGGWFGGFHFAPLKWMPAGLIARGYHLVSHNYRLAPQARVDDQLSDSLEAVAWCRANLGSILGKDKVDVDRYVLVGESAGGHLVTLMGLHLTSPPPKAIIDVYGLVDFLALPAFTNYDASRKPVAEWEGSSDYTDAELDAFLSDRNPDNILTDSVSWNEQELLTEEQLSKRWATDFRYTKRVKLQAELHIRRSLSCSYEGLRKGVMHREKFATEDEFKAFVGSVSPLRVLRGELARGIKRSYPPTALLHGSGDEAVPIQQSYEMAEVLREIGVPIVESYEEGEPHVFDKKYTGPDVPGWDTYIQPVLDFVDHHVGHTVSK</sequence>
<dbReference type="InterPro" id="IPR001375">
    <property type="entry name" value="Peptidase_S9_cat"/>
</dbReference>
<evidence type="ECO:0000256" key="2">
    <source>
        <dbReference type="SAM" id="MobiDB-lite"/>
    </source>
</evidence>
<organism evidence="5 6">
    <name type="scientific">Cladorrhinum samala</name>
    <dbReference type="NCBI Taxonomy" id="585594"/>
    <lineage>
        <taxon>Eukaryota</taxon>
        <taxon>Fungi</taxon>
        <taxon>Dikarya</taxon>
        <taxon>Ascomycota</taxon>
        <taxon>Pezizomycotina</taxon>
        <taxon>Sordariomycetes</taxon>
        <taxon>Sordariomycetidae</taxon>
        <taxon>Sordariales</taxon>
        <taxon>Podosporaceae</taxon>
        <taxon>Cladorrhinum</taxon>
    </lineage>
</organism>
<protein>
    <submittedName>
        <fullName evidence="5">Isoprenylcysteine alpha-carbonyl methylesterase ICMEL2</fullName>
    </submittedName>
</protein>
<evidence type="ECO:0000313" key="6">
    <source>
        <dbReference type="Proteomes" id="UP001321749"/>
    </source>
</evidence>
<keyword evidence="1" id="KW-0378">Hydrolase</keyword>
<evidence type="ECO:0000313" key="5">
    <source>
        <dbReference type="EMBL" id="KAK4463017.1"/>
    </source>
</evidence>
<dbReference type="Gene3D" id="3.40.50.1820">
    <property type="entry name" value="alpha/beta hydrolase"/>
    <property type="match status" value="1"/>
</dbReference>
<feature type="region of interest" description="Disordered" evidence="2">
    <location>
        <begin position="1"/>
        <end position="20"/>
    </location>
</feature>
<dbReference type="Proteomes" id="UP001321749">
    <property type="component" value="Unassembled WGS sequence"/>
</dbReference>
<dbReference type="PANTHER" id="PTHR48081:SF3">
    <property type="entry name" value="ALPHA_BETA HYDROLASE FOLD-3 DOMAIN-CONTAINING PROTEIN"/>
    <property type="match status" value="1"/>
</dbReference>